<dbReference type="SUPFAM" id="SSF56281">
    <property type="entry name" value="Metallo-hydrolase/oxidoreductase"/>
    <property type="match status" value="1"/>
</dbReference>
<dbReference type="GO" id="GO:0036297">
    <property type="term" value="P:interstrand cross-link repair"/>
    <property type="evidence" value="ECO:0007669"/>
    <property type="project" value="TreeGrafter"/>
</dbReference>
<keyword evidence="1" id="KW-0540">Nuclease</keyword>
<protein>
    <submittedName>
        <fullName evidence="5">Metallo-beta-lactamase domain-containing protein</fullName>
    </submittedName>
</protein>
<accession>A0A915IP25</accession>
<evidence type="ECO:0000256" key="3">
    <source>
        <dbReference type="ARBA" id="ARBA00022839"/>
    </source>
</evidence>
<dbReference type="GO" id="GO:0003684">
    <property type="term" value="F:damaged DNA binding"/>
    <property type="evidence" value="ECO:0007669"/>
    <property type="project" value="TreeGrafter"/>
</dbReference>
<proteinExistence type="predicted"/>
<dbReference type="GO" id="GO:0006303">
    <property type="term" value="P:double-strand break repair via nonhomologous end joining"/>
    <property type="evidence" value="ECO:0007669"/>
    <property type="project" value="TreeGrafter"/>
</dbReference>
<dbReference type="AlphaFoldDB" id="A0A915IP25"/>
<dbReference type="PANTHER" id="PTHR23240:SF8">
    <property type="entry name" value="PROTEIN ARTEMIS"/>
    <property type="match status" value="1"/>
</dbReference>
<evidence type="ECO:0000256" key="1">
    <source>
        <dbReference type="ARBA" id="ARBA00022722"/>
    </source>
</evidence>
<keyword evidence="3" id="KW-0269">Exonuclease</keyword>
<keyword evidence="4" id="KW-1185">Reference proteome</keyword>
<dbReference type="InterPro" id="IPR036866">
    <property type="entry name" value="RibonucZ/Hydroxyglut_hydro"/>
</dbReference>
<keyword evidence="2" id="KW-0378">Hydrolase</keyword>
<sequence length="119" mass="13663">MSTFKGKMFEYKFLSIDRFDDENLAPSPDARAFFLSHCHSDHMEGLDSRAFVDYLKISGSKLYTHEITMHLLMFDPRYIHLENFIVPLKTFTPYTIDLAPKNSLMVTLLPAGHCPGSVM</sequence>
<name>A0A915IP25_ROMCU</name>
<evidence type="ECO:0000313" key="4">
    <source>
        <dbReference type="Proteomes" id="UP000887565"/>
    </source>
</evidence>
<dbReference type="WBParaSite" id="nRc.2.0.1.t15938-RA">
    <property type="protein sequence ID" value="nRc.2.0.1.t15938-RA"/>
    <property type="gene ID" value="nRc.2.0.1.g15938"/>
</dbReference>
<dbReference type="Proteomes" id="UP000887565">
    <property type="component" value="Unplaced"/>
</dbReference>
<reference evidence="5" key="1">
    <citation type="submission" date="2022-11" db="UniProtKB">
        <authorList>
            <consortium name="WormBaseParasite"/>
        </authorList>
    </citation>
    <scope>IDENTIFICATION</scope>
</reference>
<evidence type="ECO:0000313" key="5">
    <source>
        <dbReference type="WBParaSite" id="nRc.2.0.1.t15938-RA"/>
    </source>
</evidence>
<dbReference type="PANTHER" id="PTHR23240">
    <property type="entry name" value="DNA CROSS-LINK REPAIR PROTEIN PSO2/SNM1-RELATED"/>
    <property type="match status" value="1"/>
</dbReference>
<organism evidence="4 5">
    <name type="scientific">Romanomermis culicivorax</name>
    <name type="common">Nematode worm</name>
    <dbReference type="NCBI Taxonomy" id="13658"/>
    <lineage>
        <taxon>Eukaryota</taxon>
        <taxon>Metazoa</taxon>
        <taxon>Ecdysozoa</taxon>
        <taxon>Nematoda</taxon>
        <taxon>Enoplea</taxon>
        <taxon>Dorylaimia</taxon>
        <taxon>Mermithida</taxon>
        <taxon>Mermithoidea</taxon>
        <taxon>Mermithidae</taxon>
        <taxon>Romanomermis</taxon>
    </lineage>
</organism>
<dbReference type="GO" id="GO:0035312">
    <property type="term" value="F:5'-3' DNA exonuclease activity"/>
    <property type="evidence" value="ECO:0007669"/>
    <property type="project" value="TreeGrafter"/>
</dbReference>
<dbReference type="Gene3D" id="3.60.15.10">
    <property type="entry name" value="Ribonuclease Z/Hydroxyacylglutathione hydrolase-like"/>
    <property type="match status" value="1"/>
</dbReference>
<evidence type="ECO:0000256" key="2">
    <source>
        <dbReference type="ARBA" id="ARBA00022801"/>
    </source>
</evidence>
<dbReference type="GO" id="GO:0000723">
    <property type="term" value="P:telomere maintenance"/>
    <property type="evidence" value="ECO:0007669"/>
    <property type="project" value="TreeGrafter"/>
</dbReference>